<feature type="domain" description="Protein kinase" evidence="7">
    <location>
        <begin position="1"/>
        <end position="249"/>
    </location>
</feature>
<sequence length="529" mass="55674">MGTVWEAYDEHLHRPVAVKEVRLDPGIPQGEADELRERTMREARAIAGVSHPNVITLHDVVRVDGEPFVIMEYMPAASLAQILRANGPLTETQAAVVGDAIAAGLQAAHEAGITHRDVKPGNVLVGLDGRVKLTDFGIARNVSEKTLTRTGIMLGSPAYIAPEIASGAAVSPRADLWGLGATLYAAVEGRAPYDPEGEALAIVSEVVHGDVPTPTVDGPLRSVIEALMVKDPDERISLSEVRARLHPLQPVPGTPVFAGLKTTPPAPVEAAAAPSDPTVTIAADPVSSPSAPLAPAPGPLPFTEPAPTRSRWGAVAASVAAVVLFAAAAGGGFALTRYVGGEPIGPRTQTETSQASAPVRDVEVRTADAATLAGEQGGSFSIPVPGDWVKFVEQRTEKTLTNSTRVHWVAPDGTSELVVERFPNFYPDHVIDQYLRVLATRAPGYRLVGTSELAAGEPEPSLQLTYRTVDVADDAPGPVTVDLNRATFANLVPSGSDLWVVSLTVPIEQEDSGKRGLFTRTVSEFRATG</sequence>
<dbReference type="GO" id="GO:0004674">
    <property type="term" value="F:protein serine/threonine kinase activity"/>
    <property type="evidence" value="ECO:0007669"/>
    <property type="project" value="UniProtKB-KW"/>
</dbReference>
<keyword evidence="4" id="KW-0547">Nucleotide-binding</keyword>
<dbReference type="GO" id="GO:0005524">
    <property type="term" value="F:ATP binding"/>
    <property type="evidence" value="ECO:0007669"/>
    <property type="project" value="UniProtKB-KW"/>
</dbReference>
<dbReference type="Gene3D" id="1.10.510.10">
    <property type="entry name" value="Transferase(Phosphotransferase) domain 1"/>
    <property type="match status" value="1"/>
</dbReference>
<evidence type="ECO:0000256" key="3">
    <source>
        <dbReference type="ARBA" id="ARBA00022679"/>
    </source>
</evidence>
<gene>
    <name evidence="8" type="ORF">SAMN05192558_12130</name>
</gene>
<accession>A0A1H0WGI3</accession>
<dbReference type="PROSITE" id="PS00108">
    <property type="entry name" value="PROTEIN_KINASE_ST"/>
    <property type="match status" value="1"/>
</dbReference>
<dbReference type="InterPro" id="IPR000719">
    <property type="entry name" value="Prot_kinase_dom"/>
</dbReference>
<dbReference type="InterPro" id="IPR011009">
    <property type="entry name" value="Kinase-like_dom_sf"/>
</dbReference>
<proteinExistence type="predicted"/>
<dbReference type="Gene3D" id="3.30.200.20">
    <property type="entry name" value="Phosphorylase Kinase, domain 1"/>
    <property type="match status" value="1"/>
</dbReference>
<dbReference type="PANTHER" id="PTHR43289">
    <property type="entry name" value="MITOGEN-ACTIVATED PROTEIN KINASE KINASE KINASE 20-RELATED"/>
    <property type="match status" value="1"/>
</dbReference>
<keyword evidence="2 8" id="KW-0723">Serine/threonine-protein kinase</keyword>
<evidence type="ECO:0000256" key="2">
    <source>
        <dbReference type="ARBA" id="ARBA00022527"/>
    </source>
</evidence>
<evidence type="ECO:0000259" key="7">
    <source>
        <dbReference type="PROSITE" id="PS50011"/>
    </source>
</evidence>
<dbReference type="EC" id="2.7.11.1" evidence="1"/>
<dbReference type="CDD" id="cd14014">
    <property type="entry name" value="STKc_PknB_like"/>
    <property type="match status" value="1"/>
</dbReference>
<keyword evidence="5 8" id="KW-0418">Kinase</keyword>
<evidence type="ECO:0000313" key="9">
    <source>
        <dbReference type="Proteomes" id="UP000199651"/>
    </source>
</evidence>
<dbReference type="PANTHER" id="PTHR43289:SF6">
    <property type="entry name" value="SERINE_THREONINE-PROTEIN KINASE NEKL-3"/>
    <property type="match status" value="1"/>
</dbReference>
<protein>
    <recommendedName>
        <fullName evidence="1">non-specific serine/threonine protein kinase</fullName>
        <ecNumber evidence="1">2.7.11.1</ecNumber>
    </recommendedName>
</protein>
<keyword evidence="9" id="KW-1185">Reference proteome</keyword>
<name>A0A1H0WGI3_9PSEU</name>
<evidence type="ECO:0000256" key="6">
    <source>
        <dbReference type="ARBA" id="ARBA00022840"/>
    </source>
</evidence>
<dbReference type="Proteomes" id="UP000199651">
    <property type="component" value="Unassembled WGS sequence"/>
</dbReference>
<dbReference type="SUPFAM" id="SSF56112">
    <property type="entry name" value="Protein kinase-like (PK-like)"/>
    <property type="match status" value="1"/>
</dbReference>
<reference evidence="9" key="1">
    <citation type="submission" date="2016-10" db="EMBL/GenBank/DDBJ databases">
        <authorList>
            <person name="Varghese N."/>
            <person name="Submissions S."/>
        </authorList>
    </citation>
    <scope>NUCLEOTIDE SEQUENCE [LARGE SCALE GENOMIC DNA]</scope>
    <source>
        <strain evidence="9">IBRC-M 10655</strain>
    </source>
</reference>
<evidence type="ECO:0000313" key="8">
    <source>
        <dbReference type="EMBL" id="SDP89673.1"/>
    </source>
</evidence>
<dbReference type="EMBL" id="FNJB01000021">
    <property type="protein sequence ID" value="SDP89673.1"/>
    <property type="molecule type" value="Genomic_DNA"/>
</dbReference>
<keyword evidence="3" id="KW-0808">Transferase</keyword>
<dbReference type="Pfam" id="PF00069">
    <property type="entry name" value="Pkinase"/>
    <property type="match status" value="1"/>
</dbReference>
<keyword evidence="6" id="KW-0067">ATP-binding</keyword>
<evidence type="ECO:0000256" key="4">
    <source>
        <dbReference type="ARBA" id="ARBA00022741"/>
    </source>
</evidence>
<dbReference type="PROSITE" id="PS50011">
    <property type="entry name" value="PROTEIN_KINASE_DOM"/>
    <property type="match status" value="1"/>
</dbReference>
<organism evidence="8 9">
    <name type="scientific">Actinokineospora alba</name>
    <dbReference type="NCBI Taxonomy" id="504798"/>
    <lineage>
        <taxon>Bacteria</taxon>
        <taxon>Bacillati</taxon>
        <taxon>Actinomycetota</taxon>
        <taxon>Actinomycetes</taxon>
        <taxon>Pseudonocardiales</taxon>
        <taxon>Pseudonocardiaceae</taxon>
        <taxon>Actinokineospora</taxon>
    </lineage>
</organism>
<evidence type="ECO:0000256" key="5">
    <source>
        <dbReference type="ARBA" id="ARBA00022777"/>
    </source>
</evidence>
<dbReference type="InterPro" id="IPR008271">
    <property type="entry name" value="Ser/Thr_kinase_AS"/>
</dbReference>
<dbReference type="SMART" id="SM00220">
    <property type="entry name" value="S_TKc"/>
    <property type="match status" value="1"/>
</dbReference>
<dbReference type="AlphaFoldDB" id="A0A1H0WGI3"/>
<evidence type="ECO:0000256" key="1">
    <source>
        <dbReference type="ARBA" id="ARBA00012513"/>
    </source>
</evidence>
<dbReference type="STRING" id="504798.SAMN05421871_101610"/>